<dbReference type="Gene3D" id="4.10.240.10">
    <property type="entry name" value="Zn(2)-C6 fungal-type DNA-binding domain"/>
    <property type="match status" value="1"/>
</dbReference>
<dbReference type="GO" id="GO:0000981">
    <property type="term" value="F:DNA-binding transcription factor activity, RNA polymerase II-specific"/>
    <property type="evidence" value="ECO:0007669"/>
    <property type="project" value="InterPro"/>
</dbReference>
<dbReference type="Proteomes" id="UP000700596">
    <property type="component" value="Unassembled WGS sequence"/>
</dbReference>
<dbReference type="SUPFAM" id="SSF57701">
    <property type="entry name" value="Zn2/Cys6 DNA-binding domain"/>
    <property type="match status" value="1"/>
</dbReference>
<evidence type="ECO:0000313" key="3">
    <source>
        <dbReference type="EMBL" id="KAH7120861.1"/>
    </source>
</evidence>
<dbReference type="AlphaFoldDB" id="A0A9P9DKH3"/>
<dbReference type="SMART" id="SM00066">
    <property type="entry name" value="GAL4"/>
    <property type="match status" value="1"/>
</dbReference>
<feature type="domain" description="Zn(2)-C6 fungal-type" evidence="2">
    <location>
        <begin position="6"/>
        <end position="36"/>
    </location>
</feature>
<accession>A0A9P9DKH3</accession>
<dbReference type="GO" id="GO:0008270">
    <property type="term" value="F:zinc ion binding"/>
    <property type="evidence" value="ECO:0007669"/>
    <property type="project" value="InterPro"/>
</dbReference>
<gene>
    <name evidence="3" type="ORF">B0J11DRAFT_581627</name>
</gene>
<evidence type="ECO:0000256" key="1">
    <source>
        <dbReference type="ARBA" id="ARBA00023242"/>
    </source>
</evidence>
<keyword evidence="4" id="KW-1185">Reference proteome</keyword>
<evidence type="ECO:0000313" key="4">
    <source>
        <dbReference type="Proteomes" id="UP000700596"/>
    </source>
</evidence>
<dbReference type="OrthoDB" id="5126878at2759"/>
<dbReference type="InterPro" id="IPR001138">
    <property type="entry name" value="Zn2Cys6_DnaBD"/>
</dbReference>
<organism evidence="3 4">
    <name type="scientific">Dendryphion nanum</name>
    <dbReference type="NCBI Taxonomy" id="256645"/>
    <lineage>
        <taxon>Eukaryota</taxon>
        <taxon>Fungi</taxon>
        <taxon>Dikarya</taxon>
        <taxon>Ascomycota</taxon>
        <taxon>Pezizomycotina</taxon>
        <taxon>Dothideomycetes</taxon>
        <taxon>Pleosporomycetidae</taxon>
        <taxon>Pleosporales</taxon>
        <taxon>Torulaceae</taxon>
        <taxon>Dendryphion</taxon>
    </lineage>
</organism>
<evidence type="ECO:0000259" key="2">
    <source>
        <dbReference type="PROSITE" id="PS50048"/>
    </source>
</evidence>
<dbReference type="InterPro" id="IPR036864">
    <property type="entry name" value="Zn2-C6_fun-type_DNA-bd_sf"/>
</dbReference>
<dbReference type="Pfam" id="PF00172">
    <property type="entry name" value="Zn_clus"/>
    <property type="match status" value="1"/>
</dbReference>
<comment type="caution">
    <text evidence="3">The sequence shown here is derived from an EMBL/GenBank/DDBJ whole genome shotgun (WGS) entry which is preliminary data.</text>
</comment>
<protein>
    <recommendedName>
        <fullName evidence="2">Zn(2)-C6 fungal-type domain-containing protein</fullName>
    </recommendedName>
</protein>
<dbReference type="InterPro" id="IPR053178">
    <property type="entry name" value="Osmoadaptation_assoc"/>
</dbReference>
<dbReference type="PROSITE" id="PS50048">
    <property type="entry name" value="ZN2_CY6_FUNGAL_2"/>
    <property type="match status" value="1"/>
</dbReference>
<sequence length="644" mass="71919">MTQTGKCDTCRQRKVKCDQKKPKCGACQKRDRPCLYTYGKLSAFVIEDPTEFSGHGKARVAPLVVPLMSHDKSPNLGSGFILKIEEEGGDVAETPASRAITPISRPSSSARKAQKVKVRSRGSECLMAALSRNSLTMIRPLSAESTLTARFIHMLGPQSQDDNPWLIHGSWVTSVPSRIGCSRAFDLAVEYSIDSFDYYIDRKVALQNTAIATRGKALKALRLALQDAGGPTLDIILAIKMHFHGELFLGSENWINYTLHSVGLSNLLKTGSIEMLDNEDYWSAIDGSYTDDVSEAAFGGRLSKYDNPFYVTITARDSPFTNPANASLYRRVCLAIMHSSIHIPRLVCLVRMARSIPESLDSRTAAISLAEYLWIMDPSDMMDEYMAENTSLLSTPPAEEISNIVPDSLHFRSIESLIVITRYWTLQLYLTSLTQVLYEYFPTECAASLLPDLNVVNQVDMCAGILMAKAVIYTRNVFPKIPLVPLRMLSPIRLGVGPWIRQGHRLTRSMALLDPNSPEYEELAVELFRCKIMQQWFLQQGNEIQVEWHADLVDVETLELALDIGTGGPIPGWFPTWLEDWQAGKVDMAHIQQIIIDEVKRKKGLGGKGWWVSLEEYQSQQPLSGNDWTPRAVDLAYSSASAEE</sequence>
<keyword evidence="1" id="KW-0539">Nucleus</keyword>
<proteinExistence type="predicted"/>
<reference evidence="3" key="1">
    <citation type="journal article" date="2021" name="Nat. Commun.">
        <title>Genetic determinants of endophytism in the Arabidopsis root mycobiome.</title>
        <authorList>
            <person name="Mesny F."/>
            <person name="Miyauchi S."/>
            <person name="Thiergart T."/>
            <person name="Pickel B."/>
            <person name="Atanasova L."/>
            <person name="Karlsson M."/>
            <person name="Huettel B."/>
            <person name="Barry K.W."/>
            <person name="Haridas S."/>
            <person name="Chen C."/>
            <person name="Bauer D."/>
            <person name="Andreopoulos W."/>
            <person name="Pangilinan J."/>
            <person name="LaButti K."/>
            <person name="Riley R."/>
            <person name="Lipzen A."/>
            <person name="Clum A."/>
            <person name="Drula E."/>
            <person name="Henrissat B."/>
            <person name="Kohler A."/>
            <person name="Grigoriev I.V."/>
            <person name="Martin F.M."/>
            <person name="Hacquard S."/>
        </authorList>
    </citation>
    <scope>NUCLEOTIDE SEQUENCE</scope>
    <source>
        <strain evidence="3">MPI-CAGE-CH-0243</strain>
    </source>
</reference>
<dbReference type="PANTHER" id="PTHR38111:SF2">
    <property type="entry name" value="FINGER DOMAIN PROTEIN, PUTATIVE (AFU_ORTHOLOGUE AFUA_1G01560)-RELATED"/>
    <property type="match status" value="1"/>
</dbReference>
<dbReference type="EMBL" id="JAGMWT010000010">
    <property type="protein sequence ID" value="KAH7120861.1"/>
    <property type="molecule type" value="Genomic_DNA"/>
</dbReference>
<dbReference type="CDD" id="cd00067">
    <property type="entry name" value="GAL4"/>
    <property type="match status" value="1"/>
</dbReference>
<dbReference type="PANTHER" id="PTHR38111">
    <property type="entry name" value="ZN(2)-C6 FUNGAL-TYPE DOMAIN-CONTAINING PROTEIN-RELATED"/>
    <property type="match status" value="1"/>
</dbReference>
<name>A0A9P9DKH3_9PLEO</name>